<reference evidence="1 2" key="1">
    <citation type="journal article" date="2019" name="Front. Microbiol.">
        <title>Genomic Features for Desiccation Tolerance and Sugar Biosynthesis in the Extremophile Gloeocapsopsis sp. UTEX B3054.</title>
        <authorList>
            <person name="Urrejola C."/>
            <person name="Alcorta J."/>
            <person name="Salas L."/>
            <person name="Vasquez M."/>
            <person name="Polz M.F."/>
            <person name="Vicuna R."/>
            <person name="Diez B."/>
        </authorList>
    </citation>
    <scope>NUCLEOTIDE SEQUENCE [LARGE SCALE GENOMIC DNA]</scope>
    <source>
        <strain evidence="1 2">1H9</strain>
    </source>
</reference>
<dbReference type="Gene3D" id="2.60.120.200">
    <property type="match status" value="1"/>
</dbReference>
<keyword evidence="2" id="KW-1185">Reference proteome</keyword>
<dbReference type="InterPro" id="IPR025975">
    <property type="entry name" value="Polysacc_lyase"/>
</dbReference>
<dbReference type="Proteomes" id="UP000441797">
    <property type="component" value="Unassembled WGS sequence"/>
</dbReference>
<dbReference type="AlphaFoldDB" id="A0A6N8G1L2"/>
<gene>
    <name evidence="1" type="ORF">BWI75_18455</name>
</gene>
<proteinExistence type="predicted"/>
<evidence type="ECO:0008006" key="3">
    <source>
        <dbReference type="Google" id="ProtNLM"/>
    </source>
</evidence>
<dbReference type="Pfam" id="PF14099">
    <property type="entry name" value="Polysacc_lyase"/>
    <property type="match status" value="1"/>
</dbReference>
<name>A0A6N8G1L2_9CHRO</name>
<accession>A0A6N8G1L2</accession>
<evidence type="ECO:0000313" key="1">
    <source>
        <dbReference type="EMBL" id="MUL38257.1"/>
    </source>
</evidence>
<sequence>MPLKITLKAASHIVLLTAVCWASFLWMRTMTGNTGNARNVIFSETFEKESLRNWTNNLDWKHKGKNVTKPGKEICCDHSVQLDDSVAREGRYAARFTLRKDDPLASNSKRAELRLGAVPTKSEYWYGFSIYLPPGYVKDPSFDIVTQWNARPDFKLGEKWRSPQLALMTANGEWHVHRRWDHREVTKNNKPAGRETINLGTYQTGGWTDWVFRVKWSYEADGLVEVWKNGKLVVRKTGPNTYNDEVGPFQKFGVYKTHWKNHPEKSKANVRVLYFDSIRMGDASASYTDVAP</sequence>
<dbReference type="EMBL" id="NAPY01000035">
    <property type="protein sequence ID" value="MUL38257.1"/>
    <property type="molecule type" value="Genomic_DNA"/>
</dbReference>
<evidence type="ECO:0000313" key="2">
    <source>
        <dbReference type="Proteomes" id="UP000441797"/>
    </source>
</evidence>
<dbReference type="OrthoDB" id="118830at2"/>
<protein>
    <recommendedName>
        <fullName evidence="3">Polysaccharide lyase</fullName>
    </recommendedName>
</protein>
<organism evidence="1 2">
    <name type="scientific">Gloeocapsopsis dulcis AAB1 = 1H9</name>
    <dbReference type="NCBI Taxonomy" id="1433147"/>
    <lineage>
        <taxon>Bacteria</taxon>
        <taxon>Bacillati</taxon>
        <taxon>Cyanobacteriota</taxon>
        <taxon>Cyanophyceae</taxon>
        <taxon>Oscillatoriophycideae</taxon>
        <taxon>Chroococcales</taxon>
        <taxon>Chroococcaceae</taxon>
        <taxon>Gloeocapsopsis</taxon>
        <taxon>Gloeocapsopsis dulcis</taxon>
    </lineage>
</organism>
<comment type="caution">
    <text evidence="1">The sequence shown here is derived from an EMBL/GenBank/DDBJ whole genome shotgun (WGS) entry which is preliminary data.</text>
</comment>